<dbReference type="Proteomes" id="UP000192288">
    <property type="component" value="Unassembled WGS sequence"/>
</dbReference>
<comment type="caution">
    <text evidence="1">The sequence shown here is derived from an EMBL/GenBank/DDBJ whole genome shotgun (WGS) entry which is preliminary data.</text>
</comment>
<evidence type="ECO:0000313" key="1">
    <source>
        <dbReference type="EMBL" id="ORI97738.1"/>
    </source>
</evidence>
<organism evidence="1 2">
    <name type="scientific">Leuconostoc pseudomesenteroides</name>
    <dbReference type="NCBI Taxonomy" id="33968"/>
    <lineage>
        <taxon>Bacteria</taxon>
        <taxon>Bacillati</taxon>
        <taxon>Bacillota</taxon>
        <taxon>Bacilli</taxon>
        <taxon>Lactobacillales</taxon>
        <taxon>Lactobacillaceae</taxon>
        <taxon>Leuconostoc</taxon>
    </lineage>
</organism>
<accession>A0A1X0VDF8</accession>
<sequence>MAFHIDENHYNEALKFFIREKGVPVKIILAHADISRSRFYGYLNGSGDLAMSRLLSILEVIHVSLDEFMLYARSLKPVNTNMQSQPEAPIVDEAMVENALQIYKQTKDVAAIGTAITQIKAHDSEEVAGKLFKKILPTARNILCRRHYFSLMDANLLLDIMDNLRYEDLQTILPFVRKTIMQQQACQQAGFKMEIVRQQALLTVIYRYTLRAFHEKANDDTKRDFDLVDSLEPAISDWYTNVIRKLMTVIKTLIVVGNEYEARVAYNNILAAVYAIQPQSAWNNYEKLMHNNFNDFKTYAMP</sequence>
<dbReference type="EMBL" id="MPLS01000016">
    <property type="protein sequence ID" value="ORI97738.1"/>
    <property type="molecule type" value="Genomic_DNA"/>
</dbReference>
<protein>
    <submittedName>
        <fullName evidence="1">Uncharacterized protein</fullName>
    </submittedName>
</protein>
<reference evidence="1 2" key="1">
    <citation type="journal article" date="2017" name="Front. Microbiol.">
        <title>Genomic Characterization of Dairy Associated Leuconostoc Species and Diversity of Leuconostocs in Undefined Mixed Mesophilic Starter Cultures.</title>
        <authorList>
            <person name="Frantzen C.A."/>
            <person name="Kot W."/>
            <person name="Pedersen T.B."/>
            <person name="Ardo Y.M."/>
            <person name="Broadbent J.R."/>
            <person name="Neve H."/>
            <person name="Hansen L.H."/>
            <person name="Dal Bello F."/>
            <person name="Ostlie H.M."/>
            <person name="Kleppen H.P."/>
            <person name="Vogensen F.K."/>
            <person name="Holo H."/>
        </authorList>
    </citation>
    <scope>NUCLEOTIDE SEQUENCE [LARGE SCALE GENOMIC DNA]</scope>
    <source>
        <strain evidence="1 2">LMGCF08</strain>
    </source>
</reference>
<proteinExistence type="predicted"/>
<name>A0A1X0VDF8_LEUPS</name>
<gene>
    <name evidence="1" type="ORF">BMR96_05725</name>
</gene>
<dbReference type="RefSeq" id="WP_080519289.1">
    <property type="nucleotide sequence ID" value="NZ_MPLS01000016.1"/>
</dbReference>
<dbReference type="AlphaFoldDB" id="A0A1X0VDF8"/>
<evidence type="ECO:0000313" key="2">
    <source>
        <dbReference type="Proteomes" id="UP000192288"/>
    </source>
</evidence>
<dbReference type="STRING" id="33968.BMS77_06000"/>